<accession>A0ABW9JM04</accession>
<protein>
    <submittedName>
        <fullName evidence="2">Helix-turn-helix domain-containing protein</fullName>
    </submittedName>
</protein>
<name>A0ABW9JM04_9SPHI</name>
<comment type="caution">
    <text evidence="2">The sequence shown here is derived from an EMBL/GenBank/DDBJ whole genome shotgun (WGS) entry which is preliminary data.</text>
</comment>
<dbReference type="InterPro" id="IPR001387">
    <property type="entry name" value="Cro/C1-type_HTH"/>
</dbReference>
<dbReference type="PROSITE" id="PS50943">
    <property type="entry name" value="HTH_CROC1"/>
    <property type="match status" value="1"/>
</dbReference>
<evidence type="ECO:0000313" key="3">
    <source>
        <dbReference type="Proteomes" id="UP001517367"/>
    </source>
</evidence>
<gene>
    <name evidence="2" type="ORF">E5L68_011185</name>
</gene>
<keyword evidence="3" id="KW-1185">Reference proteome</keyword>
<dbReference type="Pfam" id="PF01381">
    <property type="entry name" value="HTH_3"/>
    <property type="match status" value="1"/>
</dbReference>
<dbReference type="Gene3D" id="1.10.260.40">
    <property type="entry name" value="lambda repressor-like DNA-binding domains"/>
    <property type="match status" value="1"/>
</dbReference>
<dbReference type="EMBL" id="SRMP02000016">
    <property type="protein sequence ID" value="MFN0291957.1"/>
    <property type="molecule type" value="Genomic_DNA"/>
</dbReference>
<feature type="domain" description="HTH cro/C1-type" evidence="1">
    <location>
        <begin position="23"/>
        <end position="78"/>
    </location>
</feature>
<dbReference type="Proteomes" id="UP001517367">
    <property type="component" value="Unassembled WGS sequence"/>
</dbReference>
<dbReference type="CDD" id="cd00093">
    <property type="entry name" value="HTH_XRE"/>
    <property type="match status" value="1"/>
</dbReference>
<evidence type="ECO:0000313" key="2">
    <source>
        <dbReference type="EMBL" id="MFN0291957.1"/>
    </source>
</evidence>
<organism evidence="2 3">
    <name type="scientific">Pedobacter helvus</name>
    <dbReference type="NCBI Taxonomy" id="2563444"/>
    <lineage>
        <taxon>Bacteria</taxon>
        <taxon>Pseudomonadati</taxon>
        <taxon>Bacteroidota</taxon>
        <taxon>Sphingobacteriia</taxon>
        <taxon>Sphingobacteriales</taxon>
        <taxon>Sphingobacteriaceae</taxon>
        <taxon>Pedobacter</taxon>
    </lineage>
</organism>
<dbReference type="SMART" id="SM00530">
    <property type="entry name" value="HTH_XRE"/>
    <property type="match status" value="1"/>
</dbReference>
<dbReference type="RefSeq" id="WP_138730799.1">
    <property type="nucleotide sequence ID" value="NZ_SRMP02000016.1"/>
</dbReference>
<evidence type="ECO:0000259" key="1">
    <source>
        <dbReference type="PROSITE" id="PS50943"/>
    </source>
</evidence>
<reference evidence="2 3" key="1">
    <citation type="submission" date="2024-12" db="EMBL/GenBank/DDBJ databases">
        <authorList>
            <person name="Hu S."/>
        </authorList>
    </citation>
    <scope>NUCLEOTIDE SEQUENCE [LARGE SCALE GENOMIC DNA]</scope>
    <source>
        <strain evidence="2 3">P-25</strain>
    </source>
</reference>
<sequence>MDKLNDFSQLDFGKEKKKIGLRLKQIRKRQGYTSHETFAYEIGFDRAQYGKYEAGSSNITLGTLIKLLNKLQTRLSDFFNDDYDKIKV</sequence>
<dbReference type="SUPFAM" id="SSF47413">
    <property type="entry name" value="lambda repressor-like DNA-binding domains"/>
    <property type="match status" value="1"/>
</dbReference>
<dbReference type="InterPro" id="IPR010982">
    <property type="entry name" value="Lambda_DNA-bd_dom_sf"/>
</dbReference>
<proteinExistence type="predicted"/>